<comment type="caution">
    <text evidence="2">The sequence shown here is derived from an EMBL/GenBank/DDBJ whole genome shotgun (WGS) entry which is preliminary data.</text>
</comment>
<gene>
    <name evidence="2" type="ORF">AXG93_115s1380</name>
</gene>
<feature type="region of interest" description="Disordered" evidence="1">
    <location>
        <begin position="286"/>
        <end position="346"/>
    </location>
</feature>
<accession>A0A176W5W4</accession>
<feature type="compositionally biased region" description="Polar residues" evidence="1">
    <location>
        <begin position="400"/>
        <end position="410"/>
    </location>
</feature>
<keyword evidence="3" id="KW-1185">Reference proteome</keyword>
<sequence length="839" mass="93205">MEAIGDGNWDFYRSRVNSCTKCWFSLFDRRKKEGSLHSFAMMHLSVSTGRTMTSIQRELLVETPSRQEPSTQRLIRAVPDDIRFSESVISSHCSLPFEGLTLQEAVELVRSGEMDKSDFPIMKVLSVENQLWSLDNETLWVLRKARVISVIVNIVGLFTDPMKSPFYVENLYPHMSLYQFFPRLRRQDDVETSSINDWKLGMDAQHSSRSHPPLRELYTKVPNLCKDSADYNIASQEKRRRKCASRLMAAPVVTPNDFQTCSGWVRKSTDNDRGFADGYHRVDSKAARASSMGHQLSGRNVSSPLMSNSGYYSSLRNGSSSHRGEKRPSYTLSGERLAGPASTSDYLRPRQELISISPASDFQSSNRIDRYVHPAKRQGFVPFSSRPDSLSACPPLGLNSLFNTGSSETDSPPPGQRTEVESPPETFPFIPLVDVPISVRGPSHSPCDSPSLQSSCGSRHQRTTTSEPMPHQSPSKEMSLYPGVSEFSPLLSTHEKLSGTPSTSLKTSTGIVDEIKQPTTTVVKRKRGRPRKVPLPQAPASIHSVVECQSSRSTEKRRRKKGSDSDDSDRDQEFRIPPHVKKVLPLEILPLRRTTRSRSSASNVDKQGDASCTDFKSDDCGESPERIDEGKFVLDGQEQSHYGQSGDIHNETEQMLVVENWLEGATEPFNVEIGPFENNEQPALETQPSQLGYANSHEQQDLLGASEKTGELVVYTSEKEVAHDSICMTASGEFDEKGGYLDKKDESLQTLSSGSAIAETGERSNYDDVGLPGQVDKAVGDNGVLSGVLLGTHYNGEVVKRKEEDTVVECNDGMTKNYPKSIWRLEIGPNGESLIVFPD</sequence>
<feature type="compositionally biased region" description="Polar residues" evidence="1">
    <location>
        <begin position="292"/>
        <end position="321"/>
    </location>
</feature>
<proteinExistence type="predicted"/>
<feature type="compositionally biased region" description="Basic and acidic residues" evidence="1">
    <location>
        <begin position="615"/>
        <end position="626"/>
    </location>
</feature>
<feature type="region of interest" description="Disordered" evidence="1">
    <location>
        <begin position="394"/>
        <end position="482"/>
    </location>
</feature>
<feature type="region of interest" description="Disordered" evidence="1">
    <location>
        <begin position="594"/>
        <end position="626"/>
    </location>
</feature>
<evidence type="ECO:0000313" key="2">
    <source>
        <dbReference type="EMBL" id="OAE28448.1"/>
    </source>
</evidence>
<protein>
    <submittedName>
        <fullName evidence="2">Uncharacterized protein</fullName>
    </submittedName>
</protein>
<name>A0A176W5W4_MARPO</name>
<reference evidence="2" key="1">
    <citation type="submission" date="2016-03" db="EMBL/GenBank/DDBJ databases">
        <title>Mechanisms controlling the formation of the plant cell surface in tip-growing cells are functionally conserved among land plants.</title>
        <authorList>
            <person name="Honkanen S."/>
            <person name="Jones V.A."/>
            <person name="Morieri G."/>
            <person name="Champion C."/>
            <person name="Hetherington A.J."/>
            <person name="Kelly S."/>
            <person name="Saint-Marcoux D."/>
            <person name="Proust H."/>
            <person name="Prescott H."/>
            <person name="Dolan L."/>
        </authorList>
    </citation>
    <scope>NUCLEOTIDE SEQUENCE [LARGE SCALE GENOMIC DNA]</scope>
    <source>
        <tissue evidence="2">Whole gametophyte</tissue>
    </source>
</reference>
<dbReference type="EMBL" id="LVLJ01001739">
    <property type="protein sequence ID" value="OAE28448.1"/>
    <property type="molecule type" value="Genomic_DNA"/>
</dbReference>
<feature type="compositionally biased region" description="Polar residues" evidence="1">
    <location>
        <begin position="446"/>
        <end position="476"/>
    </location>
</feature>
<feature type="compositionally biased region" description="Basic residues" evidence="1">
    <location>
        <begin position="523"/>
        <end position="532"/>
    </location>
</feature>
<dbReference type="AlphaFoldDB" id="A0A176W5W4"/>
<evidence type="ECO:0000256" key="1">
    <source>
        <dbReference type="SAM" id="MobiDB-lite"/>
    </source>
</evidence>
<evidence type="ECO:0000313" key="3">
    <source>
        <dbReference type="Proteomes" id="UP000077202"/>
    </source>
</evidence>
<dbReference type="Proteomes" id="UP000077202">
    <property type="component" value="Unassembled WGS sequence"/>
</dbReference>
<feature type="region of interest" description="Disordered" evidence="1">
    <location>
        <begin position="516"/>
        <end position="579"/>
    </location>
</feature>
<organism evidence="2 3">
    <name type="scientific">Marchantia polymorpha subsp. ruderalis</name>
    <dbReference type="NCBI Taxonomy" id="1480154"/>
    <lineage>
        <taxon>Eukaryota</taxon>
        <taxon>Viridiplantae</taxon>
        <taxon>Streptophyta</taxon>
        <taxon>Embryophyta</taxon>
        <taxon>Marchantiophyta</taxon>
        <taxon>Marchantiopsida</taxon>
        <taxon>Marchantiidae</taxon>
        <taxon>Marchantiales</taxon>
        <taxon>Marchantiaceae</taxon>
        <taxon>Marchantia</taxon>
    </lineage>
</organism>